<keyword evidence="1" id="KW-0812">Transmembrane</keyword>
<sequence>MDSLRGIISDIRVFMNTGISRLPIIMAGTFLLVGLYSANYAMILFLVGFLIGAPATAFGINYLFGDYFNVSSGDTCKLFVPFSTPENDSTTTEKVAISTSTAMTAFFLGYIANNSITMALREPETGADENKVSHRKVSSFITFSCIILFTLYVGWRRYSVACEEWYMLLVGGVLFGTMGYYWYNVLARIDNGDGRLADVTGIANSLLKQSSFDMNTPVACVVPN</sequence>
<accession>A0A6C0HJF5</accession>
<name>A0A6C0HJF5_9ZZZZ</name>
<reference evidence="2" key="1">
    <citation type="journal article" date="2020" name="Nature">
        <title>Giant virus diversity and host interactions through global metagenomics.</title>
        <authorList>
            <person name="Schulz F."/>
            <person name="Roux S."/>
            <person name="Paez-Espino D."/>
            <person name="Jungbluth S."/>
            <person name="Walsh D.A."/>
            <person name="Denef V.J."/>
            <person name="McMahon K.D."/>
            <person name="Konstantinidis K.T."/>
            <person name="Eloe-Fadrosh E.A."/>
            <person name="Kyrpides N.C."/>
            <person name="Woyke T."/>
        </authorList>
    </citation>
    <scope>NUCLEOTIDE SEQUENCE</scope>
    <source>
        <strain evidence="2">GVMAG-M-3300023184-121</strain>
    </source>
</reference>
<keyword evidence="1" id="KW-0472">Membrane</keyword>
<feature type="transmembrane region" description="Helical" evidence="1">
    <location>
        <begin position="165"/>
        <end position="183"/>
    </location>
</feature>
<evidence type="ECO:0000313" key="2">
    <source>
        <dbReference type="EMBL" id="QHT80742.1"/>
    </source>
</evidence>
<feature type="transmembrane region" description="Helical" evidence="1">
    <location>
        <begin position="43"/>
        <end position="64"/>
    </location>
</feature>
<organism evidence="2">
    <name type="scientific">viral metagenome</name>
    <dbReference type="NCBI Taxonomy" id="1070528"/>
    <lineage>
        <taxon>unclassified sequences</taxon>
        <taxon>metagenomes</taxon>
        <taxon>organismal metagenomes</taxon>
    </lineage>
</organism>
<protein>
    <submittedName>
        <fullName evidence="2">Uncharacterized protein</fullName>
    </submittedName>
</protein>
<proteinExistence type="predicted"/>
<dbReference type="AlphaFoldDB" id="A0A6C0HJF5"/>
<evidence type="ECO:0000256" key="1">
    <source>
        <dbReference type="SAM" id="Phobius"/>
    </source>
</evidence>
<dbReference type="EMBL" id="MN739974">
    <property type="protein sequence ID" value="QHT80742.1"/>
    <property type="molecule type" value="Genomic_DNA"/>
</dbReference>
<feature type="transmembrane region" description="Helical" evidence="1">
    <location>
        <begin position="18"/>
        <end position="36"/>
    </location>
</feature>
<feature type="transmembrane region" description="Helical" evidence="1">
    <location>
        <begin position="137"/>
        <end position="153"/>
    </location>
</feature>
<feature type="transmembrane region" description="Helical" evidence="1">
    <location>
        <begin position="95"/>
        <end position="116"/>
    </location>
</feature>
<keyword evidence="1" id="KW-1133">Transmembrane helix</keyword>